<dbReference type="RefSeq" id="WP_045551918.1">
    <property type="nucleotide sequence ID" value="NZ_JZDQ02000035.1"/>
</dbReference>
<dbReference type="GO" id="GO:0006046">
    <property type="term" value="P:N-acetylglucosamine catabolic process"/>
    <property type="evidence" value="ECO:0007669"/>
    <property type="project" value="UniProtKB-UniRule"/>
</dbReference>
<dbReference type="PANTHER" id="PTHR11280">
    <property type="entry name" value="GLUCOSAMINE-6-PHOSPHATE ISOMERASE"/>
    <property type="match status" value="1"/>
</dbReference>
<dbReference type="SUPFAM" id="SSF100950">
    <property type="entry name" value="NagB/RpiA/CoA transferase-like"/>
    <property type="match status" value="1"/>
</dbReference>
<dbReference type="CDD" id="cd01399">
    <property type="entry name" value="GlcN6P_deaminase"/>
    <property type="match status" value="1"/>
</dbReference>
<proteinExistence type="predicted"/>
<evidence type="ECO:0000313" key="5">
    <source>
        <dbReference type="EMBL" id="OIJ24622.1"/>
    </source>
</evidence>
<gene>
    <name evidence="5" type="ORF">UG56_021650</name>
</gene>
<dbReference type="InterPro" id="IPR004547">
    <property type="entry name" value="Glucosamine6P_isomerase"/>
</dbReference>
<evidence type="ECO:0000256" key="3">
    <source>
        <dbReference type="NCBIfam" id="TIGR00502"/>
    </source>
</evidence>
<feature type="domain" description="Glucosamine/galactosamine-6-phosphate isomerase" evidence="4">
    <location>
        <begin position="8"/>
        <end position="230"/>
    </location>
</feature>
<dbReference type="Proteomes" id="UP000033772">
    <property type="component" value="Unassembled WGS sequence"/>
</dbReference>
<reference evidence="5" key="1">
    <citation type="submission" date="2016-10" db="EMBL/GenBank/DDBJ databases">
        <title>Draft Genome Sequence of Nocardioides luteus Strain BAFB, an Alkane-Degrading Bacterium Isolated from JP-7 Polluted Soil.</title>
        <authorList>
            <person name="Brown L."/>
            <person name="Ruiz O.N."/>
            <person name="Gunasekera T."/>
        </authorList>
    </citation>
    <scope>NUCLEOTIDE SEQUENCE [LARGE SCALE GENOMIC DNA]</scope>
    <source>
        <strain evidence="5">BAFB</strain>
    </source>
</reference>
<evidence type="ECO:0000256" key="2">
    <source>
        <dbReference type="ARBA" id="ARBA00023277"/>
    </source>
</evidence>
<organism evidence="5 6">
    <name type="scientific">Nocardioides luteus</name>
    <dbReference type="NCBI Taxonomy" id="1844"/>
    <lineage>
        <taxon>Bacteria</taxon>
        <taxon>Bacillati</taxon>
        <taxon>Actinomycetota</taxon>
        <taxon>Actinomycetes</taxon>
        <taxon>Propionibacteriales</taxon>
        <taxon>Nocardioidaceae</taxon>
        <taxon>Nocardioides</taxon>
    </lineage>
</organism>
<dbReference type="NCBIfam" id="TIGR00502">
    <property type="entry name" value="nagB"/>
    <property type="match status" value="1"/>
</dbReference>
<evidence type="ECO:0000313" key="6">
    <source>
        <dbReference type="Proteomes" id="UP000033772"/>
    </source>
</evidence>
<dbReference type="InterPro" id="IPR018321">
    <property type="entry name" value="Glucosamine6P_isomerase_CS"/>
</dbReference>
<dbReference type="OrthoDB" id="9791139at2"/>
<dbReference type="GO" id="GO:0006043">
    <property type="term" value="P:glucosamine catabolic process"/>
    <property type="evidence" value="ECO:0007669"/>
    <property type="project" value="TreeGrafter"/>
</dbReference>
<dbReference type="AlphaFoldDB" id="A0A1J4MZ55"/>
<accession>A0A1J4MZ55</accession>
<dbReference type="Gene3D" id="3.40.50.1360">
    <property type="match status" value="1"/>
</dbReference>
<keyword evidence="6" id="KW-1185">Reference proteome</keyword>
<dbReference type="GO" id="GO:0005737">
    <property type="term" value="C:cytoplasm"/>
    <property type="evidence" value="ECO:0007669"/>
    <property type="project" value="TreeGrafter"/>
</dbReference>
<dbReference type="InterPro" id="IPR006148">
    <property type="entry name" value="Glc/Gal-6P_isomerase"/>
</dbReference>
<dbReference type="PROSITE" id="PS01161">
    <property type="entry name" value="GLC_GALNAC_ISOMERASE"/>
    <property type="match status" value="1"/>
</dbReference>
<dbReference type="EMBL" id="JZDQ02000035">
    <property type="protein sequence ID" value="OIJ24622.1"/>
    <property type="molecule type" value="Genomic_DNA"/>
</dbReference>
<dbReference type="Pfam" id="PF01182">
    <property type="entry name" value="Glucosamine_iso"/>
    <property type="match status" value="1"/>
</dbReference>
<evidence type="ECO:0000256" key="1">
    <source>
        <dbReference type="ARBA" id="ARBA00022801"/>
    </source>
</evidence>
<dbReference type="STRING" id="1844.UG56_021650"/>
<evidence type="ECO:0000259" key="4">
    <source>
        <dbReference type="Pfam" id="PF01182"/>
    </source>
</evidence>
<dbReference type="GO" id="GO:0019262">
    <property type="term" value="P:N-acetylneuraminate catabolic process"/>
    <property type="evidence" value="ECO:0007669"/>
    <property type="project" value="TreeGrafter"/>
</dbReference>
<keyword evidence="2" id="KW-0119">Carbohydrate metabolism</keyword>
<dbReference type="GO" id="GO:0004342">
    <property type="term" value="F:glucosamine-6-phosphate deaminase activity"/>
    <property type="evidence" value="ECO:0007669"/>
    <property type="project" value="UniProtKB-UniRule"/>
</dbReference>
<name>A0A1J4MZ55_9ACTN</name>
<protein>
    <recommendedName>
        <fullName evidence="3">Glucosamine-6-phosphate deaminase</fullName>
        <ecNumber evidence="3">3.5.99.6</ecNumber>
    </recommendedName>
</protein>
<sequence>MEVVVLDSAAEVASLAADTIEDVVRRRAAAGTPAVLGLATGSTPLATYEELIRRARDGRGPSYDGVETFNLDEYVGLPAGHEQSYLATIRREFTDAIGIPPERVHGPDPTEETLATAGERYEAAIVAAGGIEVQILGIGSDGHLAFNEPGSSLASLTRIKTLTARTRKDNARFFGSPDAVPHHVLTQGLGTITRAGHLLLLATGEGKAEAVAAAVEGPVSATCPASVLQLHDHVSVLLDEAAASRLVRRDYYREVYGGKPDWQGL</sequence>
<comment type="caution">
    <text evidence="5">The sequence shown here is derived from an EMBL/GenBank/DDBJ whole genome shotgun (WGS) entry which is preliminary data.</text>
</comment>
<dbReference type="EC" id="3.5.99.6" evidence="3"/>
<dbReference type="InterPro" id="IPR037171">
    <property type="entry name" value="NagB/RpiA_transferase-like"/>
</dbReference>
<dbReference type="GO" id="GO:0005975">
    <property type="term" value="P:carbohydrate metabolic process"/>
    <property type="evidence" value="ECO:0007669"/>
    <property type="project" value="InterPro"/>
</dbReference>
<keyword evidence="1" id="KW-0378">Hydrolase</keyword>
<dbReference type="NCBIfam" id="NF001684">
    <property type="entry name" value="PRK00443.1-4"/>
    <property type="match status" value="1"/>
</dbReference>
<dbReference type="PANTHER" id="PTHR11280:SF5">
    <property type="entry name" value="GLUCOSAMINE-6-PHOSPHATE ISOMERASE"/>
    <property type="match status" value="1"/>
</dbReference>
<dbReference type="GO" id="GO:0042802">
    <property type="term" value="F:identical protein binding"/>
    <property type="evidence" value="ECO:0007669"/>
    <property type="project" value="TreeGrafter"/>
</dbReference>